<reference evidence="3" key="1">
    <citation type="submission" date="2016-10" db="EMBL/GenBank/DDBJ databases">
        <authorList>
            <person name="Varghese N."/>
            <person name="Submissions S."/>
        </authorList>
    </citation>
    <scope>NUCLEOTIDE SEQUENCE [LARGE SCALE GENOMIC DNA]</scope>
    <source>
        <strain evidence="3">930I</strain>
    </source>
</reference>
<dbReference type="InterPro" id="IPR050834">
    <property type="entry name" value="Glycosyltransf_2"/>
</dbReference>
<protein>
    <submittedName>
        <fullName evidence="2">Glycosyl transferase family 2</fullName>
    </submittedName>
</protein>
<organism evidence="2 3">
    <name type="scientific">Roseospirillum parvum</name>
    <dbReference type="NCBI Taxonomy" id="83401"/>
    <lineage>
        <taxon>Bacteria</taxon>
        <taxon>Pseudomonadati</taxon>
        <taxon>Pseudomonadota</taxon>
        <taxon>Alphaproteobacteria</taxon>
        <taxon>Rhodospirillales</taxon>
        <taxon>Rhodospirillaceae</taxon>
        <taxon>Roseospirillum</taxon>
    </lineage>
</organism>
<proteinExistence type="predicted"/>
<dbReference type="GO" id="GO:0016740">
    <property type="term" value="F:transferase activity"/>
    <property type="evidence" value="ECO:0007669"/>
    <property type="project" value="UniProtKB-KW"/>
</dbReference>
<dbReference type="RefSeq" id="WP_092613992.1">
    <property type="nucleotide sequence ID" value="NZ_FNCV01000001.1"/>
</dbReference>
<dbReference type="Proteomes" id="UP000217076">
    <property type="component" value="Unassembled WGS sequence"/>
</dbReference>
<dbReference type="SUPFAM" id="SSF53448">
    <property type="entry name" value="Nucleotide-diphospho-sugar transferases"/>
    <property type="match status" value="1"/>
</dbReference>
<dbReference type="PANTHER" id="PTHR43685:SF2">
    <property type="entry name" value="GLYCOSYLTRANSFERASE 2-LIKE DOMAIN-CONTAINING PROTEIN"/>
    <property type="match status" value="1"/>
</dbReference>
<feature type="domain" description="Glycosyltransferase 2-like" evidence="1">
    <location>
        <begin position="91"/>
        <end position="146"/>
    </location>
</feature>
<name>A0A1G7TW60_9PROT</name>
<dbReference type="Gene3D" id="3.90.550.10">
    <property type="entry name" value="Spore Coat Polysaccharide Biosynthesis Protein SpsA, Chain A"/>
    <property type="match status" value="1"/>
</dbReference>
<dbReference type="STRING" id="83401.SAMN05421742_101117"/>
<dbReference type="EMBL" id="FNCV01000001">
    <property type="protein sequence ID" value="SDG39274.1"/>
    <property type="molecule type" value="Genomic_DNA"/>
</dbReference>
<dbReference type="InterPro" id="IPR029044">
    <property type="entry name" value="Nucleotide-diphossugar_trans"/>
</dbReference>
<evidence type="ECO:0000259" key="1">
    <source>
        <dbReference type="Pfam" id="PF00535"/>
    </source>
</evidence>
<gene>
    <name evidence="2" type="ORF">SAMN05421742_101117</name>
</gene>
<evidence type="ECO:0000313" key="3">
    <source>
        <dbReference type="Proteomes" id="UP000217076"/>
    </source>
</evidence>
<sequence>MTNELTNELTAELTDDSLPLVTIIMIDGRFRERFDTIDNVAALDYPTDRYEALWIDYFEVAGEAARRAAPHPHVEAISLGHQGVYHSSYCFNAGIARARGEILVILDADVMVEADFLRQVVASHAACPDLAMYIRRLDQPQNRYVPGSESDLDLLRRTCALVDPSNFGGCLTVRKRWMEALNGYEQHFIFGTGFHANGRDVNVRLKNLGLCVKWHPELVLYHAWHPLTLTPNPIHDIQKKLIRWRELHLNTRAFVGLARQTTPLPPALEAEILADVARHGL</sequence>
<accession>A0A1G7TW60</accession>
<dbReference type="OrthoDB" id="174925at2"/>
<dbReference type="PANTHER" id="PTHR43685">
    <property type="entry name" value="GLYCOSYLTRANSFERASE"/>
    <property type="match status" value="1"/>
</dbReference>
<dbReference type="Pfam" id="PF00535">
    <property type="entry name" value="Glycos_transf_2"/>
    <property type="match status" value="1"/>
</dbReference>
<keyword evidence="2" id="KW-0808">Transferase</keyword>
<dbReference type="InterPro" id="IPR001173">
    <property type="entry name" value="Glyco_trans_2-like"/>
</dbReference>
<keyword evidence="3" id="KW-1185">Reference proteome</keyword>
<evidence type="ECO:0000313" key="2">
    <source>
        <dbReference type="EMBL" id="SDG39274.1"/>
    </source>
</evidence>
<dbReference type="AlphaFoldDB" id="A0A1G7TW60"/>